<sequence length="77" mass="8799">MRDWTRAFVESPLAGNYKFVEPMSSGIKYSPSEWDKLIGMTKIKPKGKYPTICPHCGAPHNPNEERCEYCGGYIKEE</sequence>
<name>A0A8S5LLU1_9CAUD</name>
<evidence type="ECO:0000313" key="1">
    <source>
        <dbReference type="EMBL" id="DAD70816.1"/>
    </source>
</evidence>
<accession>A0A8S5LLU1</accession>
<dbReference type="EMBL" id="BK015870">
    <property type="protein sequence ID" value="DAD70816.1"/>
    <property type="molecule type" value="Genomic_DNA"/>
</dbReference>
<protein>
    <submittedName>
        <fullName evidence="1">PROTEIN/RNA Complex, archaeal, ribosomal, 50S, protein.0A</fullName>
    </submittedName>
</protein>
<proteinExistence type="predicted"/>
<organism evidence="1">
    <name type="scientific">Siphoviridae sp. ctKcB20</name>
    <dbReference type="NCBI Taxonomy" id="2827568"/>
    <lineage>
        <taxon>Viruses</taxon>
        <taxon>Duplodnaviria</taxon>
        <taxon>Heunggongvirae</taxon>
        <taxon>Uroviricota</taxon>
        <taxon>Caudoviricetes</taxon>
    </lineage>
</organism>
<reference evidence="1" key="1">
    <citation type="journal article" date="2021" name="Proc. Natl. Acad. Sci. U.S.A.">
        <title>A Catalog of Tens of Thousands of Viruses from Human Metagenomes Reveals Hidden Associations with Chronic Diseases.</title>
        <authorList>
            <person name="Tisza M.J."/>
            <person name="Buck C.B."/>
        </authorList>
    </citation>
    <scope>NUCLEOTIDE SEQUENCE</scope>
    <source>
        <strain evidence="1">CtKcB20</strain>
    </source>
</reference>